<comment type="caution">
    <text evidence="1">The sequence shown here is derived from an EMBL/GenBank/DDBJ whole genome shotgun (WGS) entry which is preliminary data.</text>
</comment>
<protein>
    <submittedName>
        <fullName evidence="1">ACBP2 protein</fullName>
    </submittedName>
</protein>
<dbReference type="AlphaFoldDB" id="A0A812KCR1"/>
<dbReference type="EMBL" id="CAJNIZ010003891">
    <property type="protein sequence ID" value="CAE7226908.1"/>
    <property type="molecule type" value="Genomic_DNA"/>
</dbReference>
<name>A0A812KCR1_SYMPI</name>
<dbReference type="Proteomes" id="UP000649617">
    <property type="component" value="Unassembled WGS sequence"/>
</dbReference>
<gene>
    <name evidence="1" type="primary">ACBP2</name>
    <name evidence="1" type="ORF">SPIL2461_LOCUS3256</name>
</gene>
<organism evidence="1 2">
    <name type="scientific">Symbiodinium pilosum</name>
    <name type="common">Dinoflagellate</name>
    <dbReference type="NCBI Taxonomy" id="2952"/>
    <lineage>
        <taxon>Eukaryota</taxon>
        <taxon>Sar</taxon>
        <taxon>Alveolata</taxon>
        <taxon>Dinophyceae</taxon>
        <taxon>Suessiales</taxon>
        <taxon>Symbiodiniaceae</taxon>
        <taxon>Symbiodinium</taxon>
    </lineage>
</organism>
<sequence>EFLDTTITYDKRFDNWPDWNTLLADSPVLCPDGEALTGFKLLPARNVFRFECSRIGGLGASYEYFSAQVEVKRFDAIKANWIGALRMIKVDCGADALLSGFHFEFSEGGRWARSKFTCSKAGGAPVVMEPSTTIESLTREPEGRVCCEVGEKKMQKKEEKKASW</sequence>
<feature type="non-terminal residue" evidence="1">
    <location>
        <position position="1"/>
    </location>
</feature>
<dbReference type="OrthoDB" id="433517at2759"/>
<proteinExistence type="predicted"/>
<keyword evidence="2" id="KW-1185">Reference proteome</keyword>
<evidence type="ECO:0000313" key="1">
    <source>
        <dbReference type="EMBL" id="CAE7226908.1"/>
    </source>
</evidence>
<evidence type="ECO:0000313" key="2">
    <source>
        <dbReference type="Proteomes" id="UP000649617"/>
    </source>
</evidence>
<reference evidence="1" key="1">
    <citation type="submission" date="2021-02" db="EMBL/GenBank/DDBJ databases">
        <authorList>
            <person name="Dougan E. K."/>
            <person name="Rhodes N."/>
            <person name="Thang M."/>
            <person name="Chan C."/>
        </authorList>
    </citation>
    <scope>NUCLEOTIDE SEQUENCE</scope>
</reference>
<accession>A0A812KCR1</accession>